<organism evidence="4 5">
    <name type="scientific">Microvirga tunisiensis</name>
    <dbReference type="NCBI Taxonomy" id="2108360"/>
    <lineage>
        <taxon>Bacteria</taxon>
        <taxon>Pseudomonadati</taxon>
        <taxon>Pseudomonadota</taxon>
        <taxon>Alphaproteobacteria</taxon>
        <taxon>Hyphomicrobiales</taxon>
        <taxon>Methylobacteriaceae</taxon>
        <taxon>Microvirga</taxon>
    </lineage>
</organism>
<keyword evidence="4" id="KW-0067">ATP-binding</keyword>
<dbReference type="PANTHER" id="PTHR43166">
    <property type="entry name" value="AMINO ACID IMPORT ATP-BINDING PROTEIN"/>
    <property type="match status" value="1"/>
</dbReference>
<evidence type="ECO:0000313" key="5">
    <source>
        <dbReference type="Proteomes" id="UP000403266"/>
    </source>
</evidence>
<feature type="domain" description="ABC transporter" evidence="3">
    <location>
        <begin position="34"/>
        <end position="60"/>
    </location>
</feature>
<dbReference type="EMBL" id="VOSK01000478">
    <property type="protein sequence ID" value="MPR30895.1"/>
    <property type="molecule type" value="Genomic_DNA"/>
</dbReference>
<keyword evidence="2" id="KW-0813">Transport</keyword>
<dbReference type="InterPro" id="IPR003439">
    <property type="entry name" value="ABC_transporter-like_ATP-bd"/>
</dbReference>
<comment type="similarity">
    <text evidence="1">Belongs to the ABC transporter superfamily.</text>
</comment>
<dbReference type="InterPro" id="IPR050086">
    <property type="entry name" value="MetN_ABC_transporter-like"/>
</dbReference>
<evidence type="ECO:0000259" key="3">
    <source>
        <dbReference type="Pfam" id="PF00005"/>
    </source>
</evidence>
<dbReference type="GO" id="GO:0016887">
    <property type="term" value="F:ATP hydrolysis activity"/>
    <property type="evidence" value="ECO:0007669"/>
    <property type="project" value="InterPro"/>
</dbReference>
<protein>
    <submittedName>
        <fullName evidence="4">ATP-binding cassette domain-containing protein</fullName>
    </submittedName>
</protein>
<reference evidence="4 5" key="1">
    <citation type="journal article" date="2019" name="Syst. Appl. Microbiol.">
        <title>Microvirga tunisiensis sp. nov., a root nodule symbiotic bacterium isolated from Lupinus micranthus and L. luteus grown in Northern Tunisia.</title>
        <authorList>
            <person name="Msaddak A."/>
            <person name="Rejili M."/>
            <person name="Duran D."/>
            <person name="Mars M."/>
            <person name="Palacios J.M."/>
            <person name="Ruiz-Argueso T."/>
            <person name="Rey L."/>
            <person name="Imperial J."/>
        </authorList>
    </citation>
    <scope>NUCLEOTIDE SEQUENCE [LARGE SCALE GENOMIC DNA]</scope>
    <source>
        <strain evidence="4 5">Lmie10</strain>
    </source>
</reference>
<dbReference type="Pfam" id="PF00005">
    <property type="entry name" value="ABC_tran"/>
    <property type="match status" value="1"/>
</dbReference>
<dbReference type="SUPFAM" id="SSF52540">
    <property type="entry name" value="P-loop containing nucleoside triphosphate hydrolases"/>
    <property type="match status" value="1"/>
</dbReference>
<dbReference type="Gene3D" id="3.40.50.300">
    <property type="entry name" value="P-loop containing nucleotide triphosphate hydrolases"/>
    <property type="match status" value="1"/>
</dbReference>
<feature type="non-terminal residue" evidence="4">
    <location>
        <position position="60"/>
    </location>
</feature>
<comment type="caution">
    <text evidence="4">The sequence shown here is derived from an EMBL/GenBank/DDBJ whole genome shotgun (WGS) entry which is preliminary data.</text>
</comment>
<dbReference type="AlphaFoldDB" id="A0A5N7MV80"/>
<name>A0A5N7MV80_9HYPH</name>
<proteinExistence type="inferred from homology"/>
<dbReference type="Proteomes" id="UP000403266">
    <property type="component" value="Unassembled WGS sequence"/>
</dbReference>
<evidence type="ECO:0000313" key="4">
    <source>
        <dbReference type="EMBL" id="MPR30895.1"/>
    </source>
</evidence>
<gene>
    <name evidence="4" type="ORF">FS320_39645</name>
</gene>
<dbReference type="InterPro" id="IPR027417">
    <property type="entry name" value="P-loop_NTPase"/>
</dbReference>
<accession>A0A5N7MV80</accession>
<dbReference type="PANTHER" id="PTHR43166:SF4">
    <property type="entry name" value="PHOSPHONATES IMPORT ATP-BINDING PROTEIN PHNC"/>
    <property type="match status" value="1"/>
</dbReference>
<keyword evidence="5" id="KW-1185">Reference proteome</keyword>
<dbReference type="GO" id="GO:0005524">
    <property type="term" value="F:ATP binding"/>
    <property type="evidence" value="ECO:0007669"/>
    <property type="project" value="UniProtKB-KW"/>
</dbReference>
<keyword evidence="4" id="KW-0547">Nucleotide-binding</keyword>
<evidence type="ECO:0000256" key="2">
    <source>
        <dbReference type="ARBA" id="ARBA00022448"/>
    </source>
</evidence>
<dbReference type="OrthoDB" id="9813227at2"/>
<evidence type="ECO:0000256" key="1">
    <source>
        <dbReference type="ARBA" id="ARBA00005417"/>
    </source>
</evidence>
<sequence length="60" mass="6691">MDEAFAPLTQTEDVSSPAVQMIDVHKWYGEFHVLRDINLNVRRGERIVICGPSGSGKSTM</sequence>